<feature type="compositionally biased region" description="Basic and acidic residues" evidence="8">
    <location>
        <begin position="2532"/>
        <end position="2542"/>
    </location>
</feature>
<feature type="compositionally biased region" description="Basic and acidic residues" evidence="8">
    <location>
        <begin position="2049"/>
        <end position="2069"/>
    </location>
</feature>
<evidence type="ECO:0000259" key="10">
    <source>
        <dbReference type="PROSITE" id="PS50237"/>
    </source>
</evidence>
<dbReference type="EMBL" id="CM035434">
    <property type="protein sequence ID" value="KAH7291330.1"/>
    <property type="molecule type" value="Genomic_DNA"/>
</dbReference>
<dbReference type="InterPro" id="IPR035983">
    <property type="entry name" value="Hect_E3_ubiquitin_ligase"/>
</dbReference>
<organism evidence="11 12">
    <name type="scientific">Ceratopteris richardii</name>
    <name type="common">Triangle waterfern</name>
    <dbReference type="NCBI Taxonomy" id="49495"/>
    <lineage>
        <taxon>Eukaryota</taxon>
        <taxon>Viridiplantae</taxon>
        <taxon>Streptophyta</taxon>
        <taxon>Embryophyta</taxon>
        <taxon>Tracheophyta</taxon>
        <taxon>Polypodiopsida</taxon>
        <taxon>Polypodiidae</taxon>
        <taxon>Polypodiales</taxon>
        <taxon>Pteridineae</taxon>
        <taxon>Pteridaceae</taxon>
        <taxon>Parkerioideae</taxon>
        <taxon>Ceratopteris</taxon>
    </lineage>
</organism>
<dbReference type="FunFam" id="3.90.1750.10:FF:000026">
    <property type="entry name" value="E3 ubiquitin-protein ligase HACE1"/>
    <property type="match status" value="1"/>
</dbReference>
<feature type="compositionally biased region" description="Polar residues" evidence="8">
    <location>
        <begin position="2074"/>
        <end position="2086"/>
    </location>
</feature>
<dbReference type="FunFam" id="3.30.2160.10:FF:000001">
    <property type="entry name" value="E3 ubiquitin-protein ligase NEDD4-like"/>
    <property type="match status" value="1"/>
</dbReference>
<feature type="compositionally biased region" description="Acidic residues" evidence="8">
    <location>
        <begin position="2129"/>
        <end position="2143"/>
    </location>
</feature>
<dbReference type="OMA" id="NICHHAS"/>
<dbReference type="Proteomes" id="UP000825935">
    <property type="component" value="Chromosome 29"/>
</dbReference>
<evidence type="ECO:0000256" key="5">
    <source>
        <dbReference type="ARBA" id="ARBA00022786"/>
    </source>
</evidence>
<dbReference type="InterPro" id="IPR003903">
    <property type="entry name" value="UIM_dom"/>
</dbReference>
<dbReference type="CDD" id="cd00078">
    <property type="entry name" value="HECTc"/>
    <property type="match status" value="1"/>
</dbReference>
<feature type="region of interest" description="Disordered" evidence="8">
    <location>
        <begin position="2045"/>
        <end position="2091"/>
    </location>
</feature>
<dbReference type="SMART" id="SM00119">
    <property type="entry name" value="HECTc"/>
    <property type="match status" value="1"/>
</dbReference>
<feature type="region of interest" description="Disordered" evidence="8">
    <location>
        <begin position="2404"/>
        <end position="2425"/>
    </location>
</feature>
<feature type="compositionally biased region" description="Low complexity" evidence="8">
    <location>
        <begin position="2459"/>
        <end position="2472"/>
    </location>
</feature>
<dbReference type="GO" id="GO:0061630">
    <property type="term" value="F:ubiquitin protein ligase activity"/>
    <property type="evidence" value="ECO:0007669"/>
    <property type="project" value="UniProtKB-EC"/>
</dbReference>
<dbReference type="SMART" id="SM00185">
    <property type="entry name" value="ARM"/>
    <property type="match status" value="4"/>
</dbReference>
<dbReference type="Pfam" id="PF22562">
    <property type="entry name" value="UBA_7"/>
    <property type="match status" value="1"/>
</dbReference>
<dbReference type="PROSITE" id="PS50237">
    <property type="entry name" value="HECT"/>
    <property type="match status" value="1"/>
</dbReference>
<dbReference type="Pfam" id="PF14377">
    <property type="entry name" value="UBM"/>
    <property type="match status" value="3"/>
</dbReference>
<evidence type="ECO:0000256" key="1">
    <source>
        <dbReference type="ARBA" id="ARBA00000885"/>
    </source>
</evidence>
<feature type="domain" description="HECT" evidence="10">
    <location>
        <begin position="3453"/>
        <end position="3794"/>
    </location>
</feature>
<dbReference type="InterPro" id="IPR000225">
    <property type="entry name" value="Armadillo"/>
</dbReference>
<dbReference type="SMART" id="SM00165">
    <property type="entry name" value="UBA"/>
    <property type="match status" value="1"/>
</dbReference>
<evidence type="ECO:0000313" key="12">
    <source>
        <dbReference type="Proteomes" id="UP000825935"/>
    </source>
</evidence>
<dbReference type="OrthoDB" id="8068875at2759"/>
<dbReference type="GO" id="GO:0005737">
    <property type="term" value="C:cytoplasm"/>
    <property type="evidence" value="ECO:0007669"/>
    <property type="project" value="TreeGrafter"/>
</dbReference>
<comment type="pathway">
    <text evidence="2">Protein modification; protein ubiquitination.</text>
</comment>
<feature type="compositionally biased region" description="Basic and acidic residues" evidence="8">
    <location>
        <begin position="1712"/>
        <end position="1738"/>
    </location>
</feature>
<feature type="compositionally biased region" description="Polar residues" evidence="8">
    <location>
        <begin position="1743"/>
        <end position="1755"/>
    </location>
</feature>
<comment type="similarity">
    <text evidence="6">Belongs to the UPL family. TOM1/PTR1 subfamily.</text>
</comment>
<dbReference type="PANTHER" id="PTHR11254:SF67">
    <property type="entry name" value="E3 UBIQUITIN-PROTEIN LIGASE HUWE1"/>
    <property type="match status" value="1"/>
</dbReference>
<dbReference type="SUPFAM" id="SSF48371">
    <property type="entry name" value="ARM repeat"/>
    <property type="match status" value="2"/>
</dbReference>
<evidence type="ECO:0000256" key="6">
    <source>
        <dbReference type="ARBA" id="ARBA00034494"/>
    </source>
</evidence>
<feature type="compositionally biased region" description="Polar residues" evidence="8">
    <location>
        <begin position="1355"/>
        <end position="1364"/>
    </location>
</feature>
<dbReference type="Pfam" id="PF06012">
    <property type="entry name" value="DUF908"/>
    <property type="match status" value="2"/>
</dbReference>
<dbReference type="CDD" id="cd14327">
    <property type="entry name" value="UBA_atUPL1_2_like"/>
    <property type="match status" value="1"/>
</dbReference>
<feature type="region of interest" description="Disordered" evidence="8">
    <location>
        <begin position="1709"/>
        <end position="1765"/>
    </location>
</feature>
<dbReference type="InterPro" id="IPR010314">
    <property type="entry name" value="E3_Ub_ligase_DUF913"/>
</dbReference>
<feature type="region of interest" description="Disordered" evidence="8">
    <location>
        <begin position="906"/>
        <end position="939"/>
    </location>
</feature>
<dbReference type="Gene3D" id="1.10.8.10">
    <property type="entry name" value="DNA helicase RuvA subunit, C-terminal domain"/>
    <property type="match status" value="1"/>
</dbReference>
<protein>
    <recommendedName>
        <fullName evidence="3">HECT-type E3 ubiquitin transferase</fullName>
        <ecNumber evidence="3">2.3.2.26</ecNumber>
    </recommendedName>
</protein>
<feature type="region of interest" description="Disordered" evidence="8">
    <location>
        <begin position="1354"/>
        <end position="1373"/>
    </location>
</feature>
<dbReference type="SUPFAM" id="SSF56204">
    <property type="entry name" value="Hect, E3 ligase catalytic domain"/>
    <property type="match status" value="1"/>
</dbReference>
<dbReference type="PROSITE" id="PS50030">
    <property type="entry name" value="UBA"/>
    <property type="match status" value="1"/>
</dbReference>
<comment type="caution">
    <text evidence="11">The sequence shown here is derived from an EMBL/GenBank/DDBJ whole genome shotgun (WGS) entry which is preliminary data.</text>
</comment>
<evidence type="ECO:0000259" key="9">
    <source>
        <dbReference type="PROSITE" id="PS50030"/>
    </source>
</evidence>
<dbReference type="FunFam" id="3.90.1750.10:FF:000003">
    <property type="entry name" value="E3 ubiquitin-protein ligase UPL1"/>
    <property type="match status" value="1"/>
</dbReference>
<feature type="compositionally biased region" description="Acidic residues" evidence="8">
    <location>
        <begin position="2223"/>
        <end position="2250"/>
    </location>
</feature>
<feature type="compositionally biased region" description="Basic and acidic residues" evidence="8">
    <location>
        <begin position="2473"/>
        <end position="2489"/>
    </location>
</feature>
<dbReference type="Gene3D" id="3.90.1750.10">
    <property type="entry name" value="Hect, E3 ligase catalytic domains"/>
    <property type="match status" value="1"/>
</dbReference>
<feature type="region of interest" description="Disordered" evidence="8">
    <location>
        <begin position="2177"/>
        <end position="2250"/>
    </location>
</feature>
<dbReference type="InterPro" id="IPR015940">
    <property type="entry name" value="UBA"/>
</dbReference>
<dbReference type="Pfam" id="PF06025">
    <property type="entry name" value="DUF913"/>
    <property type="match status" value="1"/>
</dbReference>
<dbReference type="PROSITE" id="PS50330">
    <property type="entry name" value="UIM"/>
    <property type="match status" value="1"/>
</dbReference>
<dbReference type="FunFam" id="3.30.2410.10:FF:000010">
    <property type="entry name" value="E3 ubiquitin-protein ligase UPL1"/>
    <property type="match status" value="1"/>
</dbReference>
<dbReference type="GO" id="GO:0006511">
    <property type="term" value="P:ubiquitin-dependent protein catabolic process"/>
    <property type="evidence" value="ECO:0007669"/>
    <property type="project" value="TreeGrafter"/>
</dbReference>
<dbReference type="EC" id="2.3.2.26" evidence="3"/>
<dbReference type="SUPFAM" id="SSF46934">
    <property type="entry name" value="UBA-like"/>
    <property type="match status" value="1"/>
</dbReference>
<dbReference type="Gene3D" id="3.30.2410.10">
    <property type="entry name" value="Hect, E3 ligase catalytic domain"/>
    <property type="match status" value="1"/>
</dbReference>
<dbReference type="InterPro" id="IPR010309">
    <property type="entry name" value="E3_Ub_ligase_DUF908"/>
</dbReference>
<dbReference type="InterPro" id="IPR050409">
    <property type="entry name" value="E3_ubiq-protein_ligase"/>
</dbReference>
<dbReference type="GO" id="GO:0000209">
    <property type="term" value="P:protein polyubiquitination"/>
    <property type="evidence" value="ECO:0007669"/>
    <property type="project" value="TreeGrafter"/>
</dbReference>
<keyword evidence="4" id="KW-0808">Transferase</keyword>
<feature type="region of interest" description="Disordered" evidence="8">
    <location>
        <begin position="3065"/>
        <end position="3103"/>
    </location>
</feature>
<feature type="region of interest" description="Disordered" evidence="8">
    <location>
        <begin position="693"/>
        <end position="734"/>
    </location>
</feature>
<name>A0A8T2R5R0_CERRI</name>
<keyword evidence="5 7" id="KW-0833">Ubl conjugation pathway</keyword>
<dbReference type="InterPro" id="IPR000569">
    <property type="entry name" value="HECT_dom"/>
</dbReference>
<sequence>MKSRKKRASDVPPKIKKFISAVTSVPPENIQEPLSQFSWEFEKGDFHHWSDLFHHFDIFFEKFIKPRKDLQLDGDFWEYNEELPKEALLQILRVSRIIFDNCANKYLFRSHEHLLSLLASRDPDIVIAALETLATLVKKPAQSTRSIRWHGDSVVNSHLFSLSQGWGGKEEGLGLLACAIEGGCDADVSRLGSTLHYEFYEDGTSKSDVDTGKQLASSGLQVIHVPDVHTVVKDDLQLFKELLDQYSVPTKLRFSLFTRLRFARAFNSLSTRRQFICIRLLAFTALLQSNPDHEDLAAFFVNEPEFVNELVAILQAEDSVPEHIRILAVRALSAQAQDRPRQSNVLAVVSAGGHRGVLPNLVQKAVASLTNDSGICSIAFAEALLFLVTVLVSSSAGCAALREAGLIPTLLPLLKDTNSQHLDLVTSAVRILEAFMDYSNPAGTLFRDLGGLDDTIMRLQYEVSRVEYAVKDEQIALQSHDIGKSVESTEMQMGETVSHSEALVPYRLRLLLKALLRAIALGTYASGNATRLHGSEESALPACLCSIFRHAKEFGGGVFSLAASVMSDLINKDPTCFPVLQAAGLPAAFLDSIVAGVLPSSDAVGCIPHALDALCLNNSGLQAVNEYKALDCFVKIFTSKSYLKALSGDTPAAIASGLDELMRHAPSLRGPGVDACINILKTIAVIGGSTEETSCQDTEVGDLPTPMETDSEQASSSRGSEQRGLQGPDSNAESSQSAAETFLPDCINNTVQMLETIFQNADTCRVFIEKGGIEELLKLFTLPCLPVSFGGSSTAYNIFLTFRAFSSQHASTLTKAVCNVLKEHLHVTSASLCCSKLSDLNAETHGKVIRNLSAAECFLSLTTFLVRSLAPMMAEISTSTGNSDLFNDLGNIYRWVLWQISEGEENKNRTKKEEGSAGSTVAGTESNEENRENDDESEALPLLRYVNPGSRNRWGFESDFIPLLSTDQNERRSRRENVTNEILNHVARLGRLARSAAVRTVRGDIDSGGSALEALVPQESSKRKSADVLCFEMMVRLASAARGLYGALGKAMAVPSRHRDDAITINPAAKSIAASLASLFLKNLEFEGFPGPSSPDVVVSVKCRYLGKVVDDIMSVVLDTRKRTCNTLMVNCFFAFGTLKKLLTTFEATSQLLWSSMPMDTDAGKMDIEKMEDKSVGQPWLLDTLRSYTKLLECLVTSSLLLVPSSMAQLLVQPISGGVVSVPKDPENFVLALQAQVLEAIFPLWNHPTFPQCSPNLVESLCSIMKHVYSGVTEAKSQGTSNEGSSGILLNASPPDESAISVIVEMGFSRTRAEEALRRVGRNSVELAMEWLFSHPEETSQEEDELARALALSLGNGNDSNNEDTSGKGKDVVREEGPQLPPVEIILSTCMKLLQGSQTVVFPIADLMVTMCSRNKGEDRAKIVSYLISQVTLCKIDESESVDSLLSSASHLLALVLCEDTISREIAVENGIIGTAIDYLSSFKQRPDAGDKPFIPNWVTALLLVLDFMLQQKPKIDPVTQNISTSDEVASESLRPSSASDKTEAENVQSNPWETILGKPTGFMTEEQQKKTMSVACKLITMSLPAGTVQAILQLCARLTKTHAIAMQFLESGGLSALLNLPRTSLFPGFENVATAIIRHLLEDPQTLQIAMESEIRHSLAASLSRHNNRLSPRMFLTSMARVVARDPAIFMKAAATVCQIDESTGRPHVILAKEKDKEKEKERDKEKNGDKERERGKGGLTSEENAIQSGSKITESGAKHPKGYKKIPQSFSHVMEELLDVVANFSLPDKEHIVSSANSPSSVTAMEVDDITSKDKGKAKIEEGTKTDKSILSENSAALAKVVFILKLLTEIILMYSASVTVVLRRDTESMQGKVTFHGGPEAVGQGGFLYGILHRLVPPVSIIGSEKTPEIELLEKVSSKAAYFLVVVCMRSAEGRKRLFSEISKALVYSSTSPGTSVEQCSQPPTQKMRAFVDLLNTVLSSHTSSGGSQAPGVSTEMAKAMLDAGMAQALTTLLQVIDLDHPDAPKLAGGIAKVLEALTRAASSREQMHPSDQKRDSGGAGRHRDSAVLGGQSSDSVEQNGNNAHPVEEGPIRVDLHAAIRAMQALVGDDLDGNVHLDHEMGLGGDDNDEDEDDDEDDDHHLEADDEEFMHEAAEVVGNLENVAPATISFRMEHREDDDLGEDEEEEDMDGEVGEEEEEEDEDQDEDELEEDVALSPPDTDVDDQEHELEEEYDEDMAEEEEEEDEWRENRIIEVRWRDGSNGFNHVQVLGHADAGSNPEFSMDPFQGMNIDYLFGAFRRSSGMDRRRGSAYGTFDRTGSEGVRNVRHPLLTRPNLASSNGWHGSSPWAAAGTVIGRDMNLGVPDVTRLLMYDGAMVDHVGDSLFGERGVGGQDSGFRDIHGFPRLGRRSGRTDSRFSNWTDDGQLQGGAVDVALAHAFEEQFLANVPTVSSGDQTAAEPAPNTETADPADTRARGSDAANMREEPSAEPSPMEHQGDVTGGQGNDSQHEQAVGSSGNTVEGQNNEGNRNTDVEMHDGRGGTAGKDVEAASQDSSGSGATVGESLRSLEVEIGSADGHDEGERPAGPSDLCPQPRDTQALALEQSLTRPDTDENMEGPTVVVSSSPRISMQPPPAEIPSQRETGDQEHSEGGENSQQRDTDATMSSIDPAFLEALPEDLRAEVLASQQTQAPRAENHQPSTVEDIDPEFLAALPPEIQAEVLQQQQAQLQQQHAQRLLQAQQVEGQPVDMDSASIIATFPPELREEVLLTASEPVLNALPPALLAEARLLRERAMTQLQARTIFGPPHRPGGRRNSLDVGARGIAAAIDRGVGAGLNFDAGRRSTSGISAGGKKLEVEGKPLLDTPALKALLRLLRLAQPLGKGLLQRLLYNLCSHSSTCATLVRLLLDMLRPDVDASGLSADGAPAHRLYGCQWNVVYARPQPSDGVPPLVSRRVLEILTYLAKHQSLVASLLLYFESKLEEKVEPHADGNDKGKSKVDEEMIEASLDNSQIPLILLLKLLSQPLYSRSSAHLEQVLGLIDVVTSKARDIVESHASLKVQTSETAQTASLEGGGQEPGEVTDTVNTDAHAPPSSFAGAGEDLQARTGENAEVEASTSGSEESIDPAKIFSKLPSVELNHLCLLLAREGLSDLAYTRVTEVLNKIAELVPTHRRLFIAELANAAKNLSDVAVGELQALGAAESVQLTTASTVGAAILRVLLALSSLKASGLPKNKDQDVDKDDDESMAVVRDLNGSIEPLWQALSNCAVRIESRLNTAASSRSQSVVGSNAAVMPPLSPGAQKILPFIEGFFVLCDKLRSAPASPGLQELGSATACEIKETASSASLMQSTAMQQQHIRKSDEKGLTFVWFADRHRRLLNAFVRQNPGLLEKSLSLLLKTPRLIDFDNKRAYFRSRIRQQHEQQHYAPLRIAVRRAYVLEDSYNQLRMRTPDELKGRLTVQFQGEEGIDAGGLTREWYQLLSRVIFDKGALLFTTVGNESSFQPNPNSVYQTEHLSYFKFVGRVVAKALFDGQLLDVYFTRSFYKHILGVKVTYHDIEAVDPDFYKNLKWVLENTVNDALGLTFSIDADEEKHILYERTEVMDHELIPGGRNIRVTEENKHEYVDLVAEHRLTTAIRPQINAFLEGFNELVPRELISIFNDKELELLISGLPEIDLEDLKANTEYTGYTAASPVVQWFWEVVGQFNKEDMARLLQFITGTSKVPLEGFQALQGISGPQKFQIHKAYGAPERLPSAHTCFNQLDFPEYSSKEQLQERLLLAIHEGSEGFGFG</sequence>
<dbReference type="InterPro" id="IPR011989">
    <property type="entry name" value="ARM-like"/>
</dbReference>
<feature type="domain" description="UBA" evidence="9">
    <location>
        <begin position="1294"/>
        <end position="1335"/>
    </location>
</feature>
<dbReference type="Gene3D" id="6.10.250.1630">
    <property type="match status" value="1"/>
</dbReference>
<dbReference type="InterPro" id="IPR009060">
    <property type="entry name" value="UBA-like_sf"/>
</dbReference>
<dbReference type="InterPro" id="IPR025527">
    <property type="entry name" value="HUWE1/Rev1_UBM"/>
</dbReference>
<accession>A0A8T2R5R0</accession>
<gene>
    <name evidence="11" type="ORF">KP509_29G011900</name>
</gene>
<feature type="region of interest" description="Disordered" evidence="8">
    <location>
        <begin position="1527"/>
        <end position="1551"/>
    </location>
</feature>
<feature type="active site" description="Glycyl thioester intermediate" evidence="7">
    <location>
        <position position="3761"/>
    </location>
</feature>
<evidence type="ECO:0000313" key="11">
    <source>
        <dbReference type="EMBL" id="KAH7291330.1"/>
    </source>
</evidence>
<feature type="compositionally biased region" description="Acidic residues" evidence="8">
    <location>
        <begin position="2181"/>
        <end position="2216"/>
    </location>
</feature>
<evidence type="ECO:0000256" key="4">
    <source>
        <dbReference type="ARBA" id="ARBA00022679"/>
    </source>
</evidence>
<evidence type="ECO:0000256" key="7">
    <source>
        <dbReference type="PROSITE-ProRule" id="PRU00104"/>
    </source>
</evidence>
<dbReference type="InterPro" id="IPR016024">
    <property type="entry name" value="ARM-type_fold"/>
</dbReference>
<feature type="compositionally biased region" description="Basic and acidic residues" evidence="8">
    <location>
        <begin position="906"/>
        <end position="915"/>
    </location>
</feature>
<feature type="region of interest" description="Disordered" evidence="8">
    <location>
        <begin position="2120"/>
        <end position="2143"/>
    </location>
</feature>
<reference evidence="11" key="1">
    <citation type="submission" date="2021-08" db="EMBL/GenBank/DDBJ databases">
        <title>WGS assembly of Ceratopteris richardii.</title>
        <authorList>
            <person name="Marchant D.B."/>
            <person name="Chen G."/>
            <person name="Jenkins J."/>
            <person name="Shu S."/>
            <person name="Leebens-Mack J."/>
            <person name="Grimwood J."/>
            <person name="Schmutz J."/>
            <person name="Soltis P."/>
            <person name="Soltis D."/>
            <person name="Chen Z.-H."/>
        </authorList>
    </citation>
    <scope>NUCLEOTIDE SEQUENCE</scope>
    <source>
        <strain evidence="11">Whitten #5841</strain>
        <tissue evidence="11">Leaf</tissue>
    </source>
</reference>
<dbReference type="Gene3D" id="3.30.2160.10">
    <property type="entry name" value="Hect, E3 ligase catalytic domain"/>
    <property type="match status" value="1"/>
</dbReference>
<dbReference type="Pfam" id="PF00632">
    <property type="entry name" value="HECT"/>
    <property type="match status" value="1"/>
</dbReference>
<feature type="compositionally biased region" description="Basic and acidic residues" evidence="8">
    <location>
        <begin position="2645"/>
        <end position="2664"/>
    </location>
</feature>
<dbReference type="PANTHER" id="PTHR11254">
    <property type="entry name" value="HECT DOMAIN UBIQUITIN-PROTEIN LIGASE"/>
    <property type="match status" value="1"/>
</dbReference>
<feature type="region of interest" description="Disordered" evidence="8">
    <location>
        <begin position="2453"/>
        <end position="2665"/>
    </location>
</feature>
<evidence type="ECO:0000256" key="3">
    <source>
        <dbReference type="ARBA" id="ARBA00012485"/>
    </source>
</evidence>
<evidence type="ECO:0000256" key="2">
    <source>
        <dbReference type="ARBA" id="ARBA00004906"/>
    </source>
</evidence>
<dbReference type="Gene3D" id="1.25.10.10">
    <property type="entry name" value="Leucine-rich Repeat Variant"/>
    <property type="match status" value="1"/>
</dbReference>
<feature type="compositionally biased region" description="Polar residues" evidence="8">
    <location>
        <begin position="2516"/>
        <end position="2531"/>
    </location>
</feature>
<keyword evidence="12" id="KW-1185">Reference proteome</keyword>
<comment type="catalytic activity">
    <reaction evidence="1">
        <text>S-ubiquitinyl-[E2 ubiquitin-conjugating enzyme]-L-cysteine + [acceptor protein]-L-lysine = [E2 ubiquitin-conjugating enzyme]-L-cysteine + N(6)-ubiquitinyl-[acceptor protein]-L-lysine.</text>
        <dbReference type="EC" id="2.3.2.26"/>
    </reaction>
</comment>
<proteinExistence type="inferred from homology"/>
<evidence type="ECO:0000256" key="8">
    <source>
        <dbReference type="SAM" id="MobiDB-lite"/>
    </source>
</evidence>